<sequence length="166" mass="18745">MLTIQLMQVEDLAAVQTVQQHAYPQALWEETTIFAHKRQLSPETSLVAKDGLQVVAYVLSHPWLWADIPILNRINPPITANTNTLYIHDLAVDPAYQGLGLAQQLTHYLLAYAQQQAYAALALVAVQGALRYWQRYGFVVDNLLNQQLKAACLAYGEDTVYMYKKI</sequence>
<keyword evidence="1 4" id="KW-0808">Transferase</keyword>
<accession>A0A2T5J1B9</accession>
<evidence type="ECO:0000313" key="5">
    <source>
        <dbReference type="Proteomes" id="UP000244223"/>
    </source>
</evidence>
<protein>
    <submittedName>
        <fullName evidence="4">Putative N-acetyltransferase YhbS</fullName>
    </submittedName>
</protein>
<dbReference type="SUPFAM" id="SSF55729">
    <property type="entry name" value="Acyl-CoA N-acyltransferases (Nat)"/>
    <property type="match status" value="1"/>
</dbReference>
<evidence type="ECO:0000313" key="4">
    <source>
        <dbReference type="EMBL" id="PTQ90181.1"/>
    </source>
</evidence>
<feature type="domain" description="N-acetyltransferase" evidence="3">
    <location>
        <begin position="2"/>
        <end position="166"/>
    </location>
</feature>
<dbReference type="PROSITE" id="PS51186">
    <property type="entry name" value="GNAT"/>
    <property type="match status" value="1"/>
</dbReference>
<dbReference type="Proteomes" id="UP000244223">
    <property type="component" value="Unassembled WGS sequence"/>
</dbReference>
<dbReference type="OrthoDB" id="9811121at2"/>
<dbReference type="PANTHER" id="PTHR43420">
    <property type="entry name" value="ACETYLTRANSFERASE"/>
    <property type="match status" value="1"/>
</dbReference>
<dbReference type="InterPro" id="IPR016181">
    <property type="entry name" value="Acyl_CoA_acyltransferase"/>
</dbReference>
<dbReference type="InterPro" id="IPR050680">
    <property type="entry name" value="YpeA/RimI_acetyltransf"/>
</dbReference>
<evidence type="ECO:0000259" key="3">
    <source>
        <dbReference type="PROSITE" id="PS51186"/>
    </source>
</evidence>
<keyword evidence="5" id="KW-1185">Reference proteome</keyword>
<proteinExistence type="predicted"/>
<keyword evidence="2" id="KW-0012">Acyltransferase</keyword>
<dbReference type="Gene3D" id="3.40.630.30">
    <property type="match status" value="1"/>
</dbReference>
<reference evidence="4 5" key="1">
    <citation type="submission" date="2018-04" db="EMBL/GenBank/DDBJ databases">
        <title>Genomic Encyclopedia of Archaeal and Bacterial Type Strains, Phase II (KMG-II): from individual species to whole genera.</title>
        <authorList>
            <person name="Goeker M."/>
        </authorList>
    </citation>
    <scope>NUCLEOTIDE SEQUENCE [LARGE SCALE GENOMIC DNA]</scope>
    <source>
        <strain evidence="4 5">DSM 5822</strain>
    </source>
</reference>
<comment type="caution">
    <text evidence="4">The sequence shown here is derived from an EMBL/GenBank/DDBJ whole genome shotgun (WGS) entry which is preliminary data.</text>
</comment>
<evidence type="ECO:0000256" key="1">
    <source>
        <dbReference type="ARBA" id="ARBA00022679"/>
    </source>
</evidence>
<dbReference type="RefSeq" id="WP_107865173.1">
    <property type="nucleotide sequence ID" value="NZ_QAON01000004.1"/>
</dbReference>
<dbReference type="CDD" id="cd04301">
    <property type="entry name" value="NAT_SF"/>
    <property type="match status" value="1"/>
</dbReference>
<dbReference type="InterPro" id="IPR000182">
    <property type="entry name" value="GNAT_dom"/>
</dbReference>
<gene>
    <name evidence="4" type="ORF">C8N29_104226</name>
</gene>
<evidence type="ECO:0000256" key="2">
    <source>
        <dbReference type="ARBA" id="ARBA00023315"/>
    </source>
</evidence>
<dbReference type="GO" id="GO:0016747">
    <property type="term" value="F:acyltransferase activity, transferring groups other than amino-acyl groups"/>
    <property type="evidence" value="ECO:0007669"/>
    <property type="project" value="InterPro"/>
</dbReference>
<name>A0A2T5J1B9_9GAMM</name>
<dbReference type="Pfam" id="PF00583">
    <property type="entry name" value="Acetyltransf_1"/>
    <property type="match status" value="1"/>
</dbReference>
<organism evidence="4 5">
    <name type="scientific">Agitococcus lubricus</name>
    <dbReference type="NCBI Taxonomy" id="1077255"/>
    <lineage>
        <taxon>Bacteria</taxon>
        <taxon>Pseudomonadati</taxon>
        <taxon>Pseudomonadota</taxon>
        <taxon>Gammaproteobacteria</taxon>
        <taxon>Moraxellales</taxon>
        <taxon>Moraxellaceae</taxon>
        <taxon>Agitococcus</taxon>
    </lineage>
</organism>
<dbReference type="EMBL" id="QAON01000004">
    <property type="protein sequence ID" value="PTQ90181.1"/>
    <property type="molecule type" value="Genomic_DNA"/>
</dbReference>
<dbReference type="AlphaFoldDB" id="A0A2T5J1B9"/>